<evidence type="ECO:0000259" key="1">
    <source>
        <dbReference type="PROSITE" id="PS51186"/>
    </source>
</evidence>
<gene>
    <name evidence="2" type="ORF">DQG23_10650</name>
</gene>
<protein>
    <submittedName>
        <fullName evidence="2">N-acetyltransferase</fullName>
    </submittedName>
</protein>
<name>A0A329MP55_9BACL</name>
<sequence>MIANIWTGTKVRLRPIEPGDWEKFHQNDQDSEGARLCDAVHFPRSSEGTKAWAEHQASQTPSGDNIMLAIETLDGELVGSINTFSSDTRNGTFKYGLAVFREHWRKGYASEAVKILLGYYFRELRYQKATAHVYAFNEGSIALHERLGFTQEGRLRNMIFTNGRHYDELVYGMLSSEYEKWKQ</sequence>
<dbReference type="CDD" id="cd04301">
    <property type="entry name" value="NAT_SF"/>
    <property type="match status" value="1"/>
</dbReference>
<dbReference type="Pfam" id="PF13302">
    <property type="entry name" value="Acetyltransf_3"/>
    <property type="match status" value="1"/>
</dbReference>
<accession>A0A329MP55</accession>
<dbReference type="AlphaFoldDB" id="A0A329MP55"/>
<dbReference type="EMBL" id="QMFB01000005">
    <property type="protein sequence ID" value="RAV21382.1"/>
    <property type="molecule type" value="Genomic_DNA"/>
</dbReference>
<dbReference type="InterPro" id="IPR016181">
    <property type="entry name" value="Acyl_CoA_acyltransferase"/>
</dbReference>
<dbReference type="PANTHER" id="PTHR43415">
    <property type="entry name" value="SPERMIDINE N(1)-ACETYLTRANSFERASE"/>
    <property type="match status" value="1"/>
</dbReference>
<proteinExistence type="predicted"/>
<dbReference type="PROSITE" id="PS51186">
    <property type="entry name" value="GNAT"/>
    <property type="match status" value="1"/>
</dbReference>
<dbReference type="Gene3D" id="3.40.630.30">
    <property type="match status" value="1"/>
</dbReference>
<evidence type="ECO:0000313" key="2">
    <source>
        <dbReference type="EMBL" id="RAV21382.1"/>
    </source>
</evidence>
<reference evidence="2 3" key="1">
    <citation type="journal article" date="2009" name="Int. J. Syst. Evol. Microbiol.">
        <title>Paenibacillus contaminans sp. nov., isolated from a contaminated laboratory plate.</title>
        <authorList>
            <person name="Chou J.H."/>
            <person name="Lee J.H."/>
            <person name="Lin M.C."/>
            <person name="Chang P.S."/>
            <person name="Arun A.B."/>
            <person name="Young C.C."/>
            <person name="Chen W.M."/>
        </authorList>
    </citation>
    <scope>NUCLEOTIDE SEQUENCE [LARGE SCALE GENOMIC DNA]</scope>
    <source>
        <strain evidence="2 3">CKOBP-6</strain>
    </source>
</reference>
<comment type="caution">
    <text evidence="2">The sequence shown here is derived from an EMBL/GenBank/DDBJ whole genome shotgun (WGS) entry which is preliminary data.</text>
</comment>
<dbReference type="GO" id="GO:0016747">
    <property type="term" value="F:acyltransferase activity, transferring groups other than amino-acyl groups"/>
    <property type="evidence" value="ECO:0007669"/>
    <property type="project" value="InterPro"/>
</dbReference>
<dbReference type="OrthoDB" id="9795206at2"/>
<keyword evidence="2" id="KW-0808">Transferase</keyword>
<dbReference type="SUPFAM" id="SSF55729">
    <property type="entry name" value="Acyl-CoA N-acyltransferases (Nat)"/>
    <property type="match status" value="1"/>
</dbReference>
<feature type="domain" description="N-acetyltransferase" evidence="1">
    <location>
        <begin position="11"/>
        <end position="173"/>
    </location>
</feature>
<dbReference type="InterPro" id="IPR000182">
    <property type="entry name" value="GNAT_dom"/>
</dbReference>
<dbReference type="PANTHER" id="PTHR43415:SF5">
    <property type="entry name" value="ACETYLTRANSFERASE"/>
    <property type="match status" value="1"/>
</dbReference>
<keyword evidence="3" id="KW-1185">Reference proteome</keyword>
<organism evidence="2 3">
    <name type="scientific">Paenibacillus contaminans</name>
    <dbReference type="NCBI Taxonomy" id="450362"/>
    <lineage>
        <taxon>Bacteria</taxon>
        <taxon>Bacillati</taxon>
        <taxon>Bacillota</taxon>
        <taxon>Bacilli</taxon>
        <taxon>Bacillales</taxon>
        <taxon>Paenibacillaceae</taxon>
        <taxon>Paenibacillus</taxon>
    </lineage>
</organism>
<dbReference type="Proteomes" id="UP000250369">
    <property type="component" value="Unassembled WGS sequence"/>
</dbReference>
<evidence type="ECO:0000313" key="3">
    <source>
        <dbReference type="Proteomes" id="UP000250369"/>
    </source>
</evidence>